<comment type="caution">
    <text evidence="2">The sequence shown here is derived from an EMBL/GenBank/DDBJ whole genome shotgun (WGS) entry which is preliminary data.</text>
</comment>
<feature type="region of interest" description="Disordered" evidence="1">
    <location>
        <begin position="40"/>
        <end position="59"/>
    </location>
</feature>
<dbReference type="AlphaFoldDB" id="A0A495Y1G2"/>
<accession>A0A495Y1G2</accession>
<evidence type="ECO:0000313" key="3">
    <source>
        <dbReference type="Proteomes" id="UP000278440"/>
    </source>
</evidence>
<keyword evidence="3" id="KW-1185">Reference proteome</keyword>
<evidence type="ECO:0000256" key="1">
    <source>
        <dbReference type="SAM" id="MobiDB-lite"/>
    </source>
</evidence>
<sequence>MPDRPEIVCLCGSLRFARELRAVARDLSLAGIIVLAPAELGEPAGGTGGDGDAPPPTAEQKARLDALHRHKIDLADRVLVVDPDGHVGASTRAEIAHAETTGTPVDYTHPPDLEGRRNGA</sequence>
<dbReference type="RefSeq" id="WP_121031879.1">
    <property type="nucleotide sequence ID" value="NZ_RBXT01000001.1"/>
</dbReference>
<reference evidence="2 3" key="1">
    <citation type="submission" date="2018-10" db="EMBL/GenBank/DDBJ databases">
        <title>Sequencing the genomes of 1000 actinobacteria strains.</title>
        <authorList>
            <person name="Klenk H.-P."/>
        </authorList>
    </citation>
    <scope>NUCLEOTIDE SEQUENCE [LARGE SCALE GENOMIC DNA]</scope>
    <source>
        <strain evidence="2 3">DSM 44267</strain>
    </source>
</reference>
<dbReference type="EMBL" id="RBXT01000001">
    <property type="protein sequence ID" value="RKT77788.1"/>
    <property type="molecule type" value="Genomic_DNA"/>
</dbReference>
<evidence type="ECO:0000313" key="2">
    <source>
        <dbReference type="EMBL" id="RKT77788.1"/>
    </source>
</evidence>
<feature type="compositionally biased region" description="Basic and acidic residues" evidence="1">
    <location>
        <begin position="109"/>
        <end position="120"/>
    </location>
</feature>
<proteinExistence type="predicted"/>
<feature type="region of interest" description="Disordered" evidence="1">
    <location>
        <begin position="93"/>
        <end position="120"/>
    </location>
</feature>
<dbReference type="OrthoDB" id="9255658at2"/>
<organism evidence="2 3">
    <name type="scientific">Terracoccus luteus</name>
    <dbReference type="NCBI Taxonomy" id="53356"/>
    <lineage>
        <taxon>Bacteria</taxon>
        <taxon>Bacillati</taxon>
        <taxon>Actinomycetota</taxon>
        <taxon>Actinomycetes</taxon>
        <taxon>Micrococcales</taxon>
        <taxon>Intrasporangiaceae</taxon>
        <taxon>Terracoccus</taxon>
    </lineage>
</organism>
<dbReference type="Proteomes" id="UP000278440">
    <property type="component" value="Unassembled WGS sequence"/>
</dbReference>
<gene>
    <name evidence="2" type="ORF">DFJ68_1216</name>
</gene>
<name>A0A495Y1G2_9MICO</name>
<protein>
    <submittedName>
        <fullName evidence="2">Uncharacterized protein</fullName>
    </submittedName>
</protein>